<feature type="compositionally biased region" description="Basic residues" evidence="2">
    <location>
        <begin position="82"/>
        <end position="101"/>
    </location>
</feature>
<gene>
    <name evidence="4" type="ORF">BDFB_009547</name>
</gene>
<dbReference type="SUPFAM" id="SSF47095">
    <property type="entry name" value="HMG-box"/>
    <property type="match status" value="1"/>
</dbReference>
<keyword evidence="1" id="KW-0238">DNA-binding</keyword>
<dbReference type="AlphaFoldDB" id="A0A482V8V0"/>
<evidence type="ECO:0000313" key="4">
    <source>
        <dbReference type="EMBL" id="RZB39675.1"/>
    </source>
</evidence>
<dbReference type="PANTHER" id="PTHR47658:SF6">
    <property type="entry name" value="HMG BOX DOMAIN-CONTAINING PROTEIN"/>
    <property type="match status" value="1"/>
</dbReference>
<dbReference type="EMBL" id="QDEB01126199">
    <property type="protein sequence ID" value="RZB39675.1"/>
    <property type="molecule type" value="Genomic_DNA"/>
</dbReference>
<comment type="caution">
    <text evidence="4">The sequence shown here is derived from an EMBL/GenBank/DDBJ whole genome shotgun (WGS) entry which is preliminary data.</text>
</comment>
<dbReference type="InterPro" id="IPR009071">
    <property type="entry name" value="HMG_box_dom"/>
</dbReference>
<name>A0A482V8V0_ASBVE</name>
<feature type="domain" description="HMG box" evidence="3">
    <location>
        <begin position="30"/>
        <end position="96"/>
    </location>
</feature>
<dbReference type="InterPro" id="IPR036910">
    <property type="entry name" value="HMG_box_dom_sf"/>
</dbReference>
<evidence type="ECO:0000256" key="2">
    <source>
        <dbReference type="SAM" id="MobiDB-lite"/>
    </source>
</evidence>
<dbReference type="STRING" id="1661398.A0A482V8V0"/>
<protein>
    <submittedName>
        <fullName evidence="4">HMG box domain containing protein</fullName>
    </submittedName>
</protein>
<keyword evidence="1" id="KW-0539">Nucleus</keyword>
<sequence>MVKTEHLCVDNFDRKSLGIITKKESRTKSLPALRNPFLNFIREFRKNNTGMKSSEVVSKAAEKWRNMNQSEKSPYCEQAKNAPKRKRRKRTYSRKKRHRRN</sequence>
<dbReference type="Pfam" id="PF06382">
    <property type="entry name" value="Protamine_like"/>
    <property type="match status" value="1"/>
</dbReference>
<accession>A0A482V8V0</accession>
<dbReference type="InterPro" id="IPR024460">
    <property type="entry name" value="Protamine-like"/>
</dbReference>
<dbReference type="Proteomes" id="UP000292052">
    <property type="component" value="Unassembled WGS sequence"/>
</dbReference>
<dbReference type="PROSITE" id="PS50118">
    <property type="entry name" value="HMG_BOX_2"/>
    <property type="match status" value="1"/>
</dbReference>
<proteinExistence type="predicted"/>
<dbReference type="PANTHER" id="PTHR47658">
    <property type="entry name" value="HIGH MOBILITY GROUP B PROTEIN 12-RELATED"/>
    <property type="match status" value="1"/>
</dbReference>
<evidence type="ECO:0000313" key="5">
    <source>
        <dbReference type="Proteomes" id="UP000292052"/>
    </source>
</evidence>
<dbReference type="Gene3D" id="1.10.30.10">
    <property type="entry name" value="High mobility group box domain"/>
    <property type="match status" value="1"/>
</dbReference>
<keyword evidence="5" id="KW-1185">Reference proteome</keyword>
<feature type="DNA-binding region" description="HMG box" evidence="1">
    <location>
        <begin position="30"/>
        <end position="96"/>
    </location>
</feature>
<feature type="region of interest" description="Disordered" evidence="2">
    <location>
        <begin position="65"/>
        <end position="101"/>
    </location>
</feature>
<dbReference type="CDD" id="cd00084">
    <property type="entry name" value="HMG-box_SF"/>
    <property type="match status" value="1"/>
</dbReference>
<evidence type="ECO:0000256" key="1">
    <source>
        <dbReference type="PROSITE-ProRule" id="PRU00267"/>
    </source>
</evidence>
<dbReference type="GO" id="GO:0005634">
    <property type="term" value="C:nucleus"/>
    <property type="evidence" value="ECO:0007669"/>
    <property type="project" value="UniProtKB-UniRule"/>
</dbReference>
<evidence type="ECO:0000259" key="3">
    <source>
        <dbReference type="PROSITE" id="PS50118"/>
    </source>
</evidence>
<organism evidence="4 5">
    <name type="scientific">Asbolus verrucosus</name>
    <name type="common">Desert ironclad beetle</name>
    <dbReference type="NCBI Taxonomy" id="1661398"/>
    <lineage>
        <taxon>Eukaryota</taxon>
        <taxon>Metazoa</taxon>
        <taxon>Ecdysozoa</taxon>
        <taxon>Arthropoda</taxon>
        <taxon>Hexapoda</taxon>
        <taxon>Insecta</taxon>
        <taxon>Pterygota</taxon>
        <taxon>Neoptera</taxon>
        <taxon>Endopterygota</taxon>
        <taxon>Coleoptera</taxon>
        <taxon>Polyphaga</taxon>
        <taxon>Cucujiformia</taxon>
        <taxon>Tenebrionidae</taxon>
        <taxon>Pimeliinae</taxon>
        <taxon>Asbolus</taxon>
    </lineage>
</organism>
<dbReference type="GO" id="GO:0003677">
    <property type="term" value="F:DNA binding"/>
    <property type="evidence" value="ECO:0007669"/>
    <property type="project" value="UniProtKB-UniRule"/>
</dbReference>
<reference evidence="4 5" key="1">
    <citation type="submission" date="2017-03" db="EMBL/GenBank/DDBJ databases">
        <title>Genome of the blue death feigning beetle - Asbolus verrucosus.</title>
        <authorList>
            <person name="Rider S.D."/>
        </authorList>
    </citation>
    <scope>NUCLEOTIDE SEQUENCE [LARGE SCALE GENOMIC DNA]</scope>
    <source>
        <strain evidence="4">Butters</strain>
        <tissue evidence="4">Head and leg muscle</tissue>
    </source>
</reference>
<dbReference type="OrthoDB" id="7675944at2759"/>